<evidence type="ECO:0000256" key="1">
    <source>
        <dbReference type="ARBA" id="ARBA00004613"/>
    </source>
</evidence>
<dbReference type="InterPro" id="IPR001894">
    <property type="entry name" value="Cathelicidin-like"/>
</dbReference>
<dbReference type="AlphaFoldDB" id="A0A286X971"/>
<feature type="compositionally biased region" description="Low complexity" evidence="6">
    <location>
        <begin position="161"/>
        <end position="177"/>
    </location>
</feature>
<organism evidence="8 9">
    <name type="scientific">Cavia porcellus</name>
    <name type="common">Guinea pig</name>
    <dbReference type="NCBI Taxonomy" id="10141"/>
    <lineage>
        <taxon>Eukaryota</taxon>
        <taxon>Metazoa</taxon>
        <taxon>Chordata</taxon>
        <taxon>Craniata</taxon>
        <taxon>Vertebrata</taxon>
        <taxon>Euteleostomi</taxon>
        <taxon>Mammalia</taxon>
        <taxon>Eutheria</taxon>
        <taxon>Euarchontoglires</taxon>
        <taxon>Glires</taxon>
        <taxon>Rodentia</taxon>
        <taxon>Hystricomorpha</taxon>
        <taxon>Caviidae</taxon>
        <taxon>Cavia</taxon>
    </lineage>
</organism>
<evidence type="ECO:0000256" key="2">
    <source>
        <dbReference type="ARBA" id="ARBA00005320"/>
    </source>
</evidence>
<dbReference type="FunFam" id="3.10.450.10:FF:000003">
    <property type="entry name" value="Cathelicidin antimicrobial peptide"/>
    <property type="match status" value="1"/>
</dbReference>
<reference evidence="9" key="1">
    <citation type="journal article" date="2011" name="Nature">
        <title>A high-resolution map of human evolutionary constraint using 29 mammals.</title>
        <authorList>
            <person name="Lindblad-Toh K."/>
            <person name="Garber M."/>
            <person name="Zuk O."/>
            <person name="Lin M.F."/>
            <person name="Parker B.J."/>
            <person name="Washietl S."/>
            <person name="Kheradpour P."/>
            <person name="Ernst J."/>
            <person name="Jordan G."/>
            <person name="Mauceli E."/>
            <person name="Ward L.D."/>
            <person name="Lowe C.B."/>
            <person name="Holloway A.K."/>
            <person name="Clamp M."/>
            <person name="Gnerre S."/>
            <person name="Alfoldi J."/>
            <person name="Beal K."/>
            <person name="Chang J."/>
            <person name="Clawson H."/>
            <person name="Cuff J."/>
            <person name="Di Palma F."/>
            <person name="Fitzgerald S."/>
            <person name="Flicek P."/>
            <person name="Guttman M."/>
            <person name="Hubisz M.J."/>
            <person name="Jaffe D.B."/>
            <person name="Jungreis I."/>
            <person name="Kent W.J."/>
            <person name="Kostka D."/>
            <person name="Lara M."/>
            <person name="Martins A.L."/>
            <person name="Massingham T."/>
            <person name="Moltke I."/>
            <person name="Raney B.J."/>
            <person name="Rasmussen M.D."/>
            <person name="Robinson J."/>
            <person name="Stark A."/>
            <person name="Vilella A.J."/>
            <person name="Wen J."/>
            <person name="Xie X."/>
            <person name="Zody M.C."/>
            <person name="Baldwin J."/>
            <person name="Bloom T."/>
            <person name="Chin C.W."/>
            <person name="Heiman D."/>
            <person name="Nicol R."/>
            <person name="Nusbaum C."/>
            <person name="Young S."/>
            <person name="Wilkinson J."/>
            <person name="Worley K.C."/>
            <person name="Kovar C.L."/>
            <person name="Muzny D.M."/>
            <person name="Gibbs R.A."/>
            <person name="Cree A."/>
            <person name="Dihn H.H."/>
            <person name="Fowler G."/>
            <person name="Jhangiani S."/>
            <person name="Joshi V."/>
            <person name="Lee S."/>
            <person name="Lewis L.R."/>
            <person name="Nazareth L.V."/>
            <person name="Okwuonu G."/>
            <person name="Santibanez J."/>
            <person name="Warren W.C."/>
            <person name="Mardis E.R."/>
            <person name="Weinstock G.M."/>
            <person name="Wilson R.K."/>
            <person name="Delehaunty K."/>
            <person name="Dooling D."/>
            <person name="Fronik C."/>
            <person name="Fulton L."/>
            <person name="Fulton B."/>
            <person name="Graves T."/>
            <person name="Minx P."/>
            <person name="Sodergren E."/>
            <person name="Birney E."/>
            <person name="Margulies E.H."/>
            <person name="Herrero J."/>
            <person name="Green E.D."/>
            <person name="Haussler D."/>
            <person name="Siepel A."/>
            <person name="Goldman N."/>
            <person name="Pollard K.S."/>
            <person name="Pedersen J.S."/>
            <person name="Lander E.S."/>
            <person name="Kellis M."/>
        </authorList>
    </citation>
    <scope>NUCLEOTIDE SEQUENCE [LARGE SCALE GENOMIC DNA]</scope>
    <source>
        <strain evidence="9">2N</strain>
    </source>
</reference>
<sequence length="190" mass="20941">MADAWKLLLLTLALAGVYCARRTQPWLRYEDIITEALRVYNDAQRGRPLFRLVEATLPFRLNSTARVPLNFRIRQTVCISTWERLQQSESCAFQEGGEERICTGLFSKVRLRRSLTISCDRDCGRRDQVSPRSPSCVPPAGQPVGNGMWSGGGDRRDSGPGRDLTTQPGPTGTLLGTARPNRGCGGSGES</sequence>
<feature type="signal peptide" evidence="7">
    <location>
        <begin position="1"/>
        <end position="19"/>
    </location>
</feature>
<dbReference type="GO" id="GO:0005615">
    <property type="term" value="C:extracellular space"/>
    <property type="evidence" value="ECO:0007669"/>
    <property type="project" value="TreeGrafter"/>
</dbReference>
<reference evidence="8" key="3">
    <citation type="submission" date="2025-09" db="UniProtKB">
        <authorList>
            <consortium name="Ensembl"/>
        </authorList>
    </citation>
    <scope>IDENTIFICATION</scope>
    <source>
        <strain evidence="8">2N</strain>
    </source>
</reference>
<reference evidence="8" key="2">
    <citation type="submission" date="2025-08" db="UniProtKB">
        <authorList>
            <consortium name="Ensembl"/>
        </authorList>
    </citation>
    <scope>IDENTIFICATION</scope>
    <source>
        <strain evidence="8">2N</strain>
    </source>
</reference>
<dbReference type="GO" id="GO:0004869">
    <property type="term" value="F:cysteine-type endopeptidase inhibitor activity"/>
    <property type="evidence" value="ECO:0007669"/>
    <property type="project" value="TreeGrafter"/>
</dbReference>
<dbReference type="Proteomes" id="UP000005447">
    <property type="component" value="Unassembled WGS sequence"/>
</dbReference>
<keyword evidence="9" id="KW-1185">Reference proteome</keyword>
<comment type="similarity">
    <text evidence="2">Belongs to the cathelicidin family.</text>
</comment>
<dbReference type="PANTHER" id="PTHR10206:SF4">
    <property type="entry name" value="NEUTROPHILIC GRANULE PROTEIN"/>
    <property type="match status" value="1"/>
</dbReference>
<dbReference type="eggNOG" id="ENOG502SU6N">
    <property type="taxonomic scope" value="Eukaryota"/>
</dbReference>
<keyword evidence="3" id="KW-0964">Secreted</keyword>
<dbReference type="STRING" id="10141.ENSCPOP00000021970"/>
<feature type="chain" id="PRO_5012945137" evidence="7">
    <location>
        <begin position="20"/>
        <end position="190"/>
    </location>
</feature>
<evidence type="ECO:0000313" key="9">
    <source>
        <dbReference type="Proteomes" id="UP000005447"/>
    </source>
</evidence>
<evidence type="ECO:0000256" key="7">
    <source>
        <dbReference type="SAM" id="SignalP"/>
    </source>
</evidence>
<evidence type="ECO:0000256" key="6">
    <source>
        <dbReference type="SAM" id="MobiDB-lite"/>
    </source>
</evidence>
<dbReference type="Pfam" id="PF00666">
    <property type="entry name" value="Cathelicidins"/>
    <property type="match status" value="1"/>
</dbReference>
<dbReference type="PANTHER" id="PTHR10206">
    <property type="entry name" value="CATHELICIDIN"/>
    <property type="match status" value="1"/>
</dbReference>
<keyword evidence="5" id="KW-1015">Disulfide bond</keyword>
<evidence type="ECO:0000256" key="3">
    <source>
        <dbReference type="ARBA" id="ARBA00022525"/>
    </source>
</evidence>
<comment type="subcellular location">
    <subcellularLocation>
        <location evidence="1">Secreted</location>
    </subcellularLocation>
</comment>
<dbReference type="Gene3D" id="3.10.450.10">
    <property type="match status" value="1"/>
</dbReference>
<feature type="region of interest" description="Disordered" evidence="6">
    <location>
        <begin position="123"/>
        <end position="190"/>
    </location>
</feature>
<evidence type="ECO:0000256" key="5">
    <source>
        <dbReference type="ARBA" id="ARBA00023157"/>
    </source>
</evidence>
<protein>
    <submittedName>
        <fullName evidence="8">Uncharacterized protein</fullName>
    </submittedName>
</protein>
<dbReference type="SUPFAM" id="SSF54403">
    <property type="entry name" value="Cystatin/monellin"/>
    <property type="match status" value="1"/>
</dbReference>
<dbReference type="FunCoup" id="A0A286X971">
    <property type="interactions" value="12"/>
</dbReference>
<dbReference type="Ensembl" id="ENSCPOT00000037453.1">
    <property type="protein sequence ID" value="ENSCPOP00000021970.1"/>
    <property type="gene ID" value="ENSCPOG00000033065.1"/>
</dbReference>
<proteinExistence type="inferred from homology"/>
<dbReference type="GO" id="GO:0006952">
    <property type="term" value="P:defense response"/>
    <property type="evidence" value="ECO:0007669"/>
    <property type="project" value="InterPro"/>
</dbReference>
<evidence type="ECO:0000313" key="8">
    <source>
        <dbReference type="Ensembl" id="ENSCPOP00000021970.1"/>
    </source>
</evidence>
<dbReference type="InterPro" id="IPR046350">
    <property type="entry name" value="Cystatin_sf"/>
</dbReference>
<dbReference type="VEuPathDB" id="HostDB:ENSCPOG00000033065"/>
<evidence type="ECO:0000256" key="4">
    <source>
        <dbReference type="ARBA" id="ARBA00022729"/>
    </source>
</evidence>
<dbReference type="GeneTree" id="ENSGT00730000111701"/>
<keyword evidence="4 7" id="KW-0732">Signal</keyword>
<dbReference type="Bgee" id="ENSCPOG00000033065">
    <property type="expression patterns" value="Expressed in ovary and 13 other cell types or tissues"/>
</dbReference>
<gene>
    <name evidence="8" type="primary">LOC100723758</name>
</gene>
<name>A0A286X971_CAVPO</name>
<dbReference type="InParanoid" id="A0A286X971"/>
<dbReference type="OMA" id="PQDCAFR"/>
<accession>A0A286X971</accession>
<dbReference type="EMBL" id="AAKN02012277">
    <property type="status" value="NOT_ANNOTATED_CDS"/>
    <property type="molecule type" value="Genomic_DNA"/>
</dbReference>